<accession>A0A1L9R515</accession>
<evidence type="ECO:0000313" key="6">
    <source>
        <dbReference type="EMBL" id="OJJ29988.1"/>
    </source>
</evidence>
<feature type="domain" description="MYND-type" evidence="5">
    <location>
        <begin position="12"/>
        <end position="59"/>
    </location>
</feature>
<dbReference type="VEuPathDB" id="FungiDB:ASPWEDRAFT_73356"/>
<dbReference type="AlphaFoldDB" id="A0A1L9R515"/>
<organism evidence="6 7">
    <name type="scientific">Aspergillus wentii DTO 134E9</name>
    <dbReference type="NCBI Taxonomy" id="1073089"/>
    <lineage>
        <taxon>Eukaryota</taxon>
        <taxon>Fungi</taxon>
        <taxon>Dikarya</taxon>
        <taxon>Ascomycota</taxon>
        <taxon>Pezizomycotina</taxon>
        <taxon>Eurotiomycetes</taxon>
        <taxon>Eurotiomycetidae</taxon>
        <taxon>Eurotiales</taxon>
        <taxon>Aspergillaceae</taxon>
        <taxon>Aspergillus</taxon>
        <taxon>Aspergillus subgen. Cremei</taxon>
    </lineage>
</organism>
<gene>
    <name evidence="6" type="ORF">ASPWEDRAFT_73356</name>
</gene>
<keyword evidence="1" id="KW-0479">Metal-binding</keyword>
<evidence type="ECO:0000256" key="1">
    <source>
        <dbReference type="ARBA" id="ARBA00022723"/>
    </source>
</evidence>
<keyword evidence="2 4" id="KW-0863">Zinc-finger</keyword>
<protein>
    <recommendedName>
        <fullName evidence="5">MYND-type domain-containing protein</fullName>
    </recommendedName>
</protein>
<dbReference type="STRING" id="1073089.A0A1L9R515"/>
<dbReference type="OrthoDB" id="432970at2759"/>
<dbReference type="EMBL" id="KV878218">
    <property type="protein sequence ID" value="OJJ29988.1"/>
    <property type="molecule type" value="Genomic_DNA"/>
</dbReference>
<dbReference type="PROSITE" id="PS50865">
    <property type="entry name" value="ZF_MYND_2"/>
    <property type="match status" value="1"/>
</dbReference>
<dbReference type="Gene3D" id="6.10.140.2220">
    <property type="match status" value="1"/>
</dbReference>
<proteinExistence type="predicted"/>
<dbReference type="GeneID" id="63755163"/>
<dbReference type="SUPFAM" id="SSF144232">
    <property type="entry name" value="HIT/MYND zinc finger-like"/>
    <property type="match status" value="1"/>
</dbReference>
<reference evidence="7" key="1">
    <citation type="journal article" date="2017" name="Genome Biol.">
        <title>Comparative genomics reveals high biological diversity and specific adaptations in the industrially and medically important fungal genus Aspergillus.</title>
        <authorList>
            <person name="de Vries R.P."/>
            <person name="Riley R."/>
            <person name="Wiebenga A."/>
            <person name="Aguilar-Osorio G."/>
            <person name="Amillis S."/>
            <person name="Uchima C.A."/>
            <person name="Anderluh G."/>
            <person name="Asadollahi M."/>
            <person name="Askin M."/>
            <person name="Barry K."/>
            <person name="Battaglia E."/>
            <person name="Bayram O."/>
            <person name="Benocci T."/>
            <person name="Braus-Stromeyer S.A."/>
            <person name="Caldana C."/>
            <person name="Canovas D."/>
            <person name="Cerqueira G.C."/>
            <person name="Chen F."/>
            <person name="Chen W."/>
            <person name="Choi C."/>
            <person name="Clum A."/>
            <person name="Dos Santos R.A."/>
            <person name="Damasio A.R."/>
            <person name="Diallinas G."/>
            <person name="Emri T."/>
            <person name="Fekete E."/>
            <person name="Flipphi M."/>
            <person name="Freyberg S."/>
            <person name="Gallo A."/>
            <person name="Gournas C."/>
            <person name="Habgood R."/>
            <person name="Hainaut M."/>
            <person name="Harispe M.L."/>
            <person name="Henrissat B."/>
            <person name="Hilden K.S."/>
            <person name="Hope R."/>
            <person name="Hossain A."/>
            <person name="Karabika E."/>
            <person name="Karaffa L."/>
            <person name="Karanyi Z."/>
            <person name="Krasevec N."/>
            <person name="Kuo A."/>
            <person name="Kusch H."/>
            <person name="LaButti K."/>
            <person name="Lagendijk E.L."/>
            <person name="Lapidus A."/>
            <person name="Levasseur A."/>
            <person name="Lindquist E."/>
            <person name="Lipzen A."/>
            <person name="Logrieco A.F."/>
            <person name="MacCabe A."/>
            <person name="Maekelae M.R."/>
            <person name="Malavazi I."/>
            <person name="Melin P."/>
            <person name="Meyer V."/>
            <person name="Mielnichuk N."/>
            <person name="Miskei M."/>
            <person name="Molnar A.P."/>
            <person name="Mule G."/>
            <person name="Ngan C.Y."/>
            <person name="Orejas M."/>
            <person name="Orosz E."/>
            <person name="Ouedraogo J.P."/>
            <person name="Overkamp K.M."/>
            <person name="Park H.-S."/>
            <person name="Perrone G."/>
            <person name="Piumi F."/>
            <person name="Punt P.J."/>
            <person name="Ram A.F."/>
            <person name="Ramon A."/>
            <person name="Rauscher S."/>
            <person name="Record E."/>
            <person name="Riano-Pachon D.M."/>
            <person name="Robert V."/>
            <person name="Roehrig J."/>
            <person name="Ruller R."/>
            <person name="Salamov A."/>
            <person name="Salih N.S."/>
            <person name="Samson R.A."/>
            <person name="Sandor E."/>
            <person name="Sanguinetti M."/>
            <person name="Schuetze T."/>
            <person name="Sepcic K."/>
            <person name="Shelest E."/>
            <person name="Sherlock G."/>
            <person name="Sophianopoulou V."/>
            <person name="Squina F.M."/>
            <person name="Sun H."/>
            <person name="Susca A."/>
            <person name="Todd R.B."/>
            <person name="Tsang A."/>
            <person name="Unkles S.E."/>
            <person name="van de Wiele N."/>
            <person name="van Rossen-Uffink D."/>
            <person name="Oliveira J.V."/>
            <person name="Vesth T.C."/>
            <person name="Visser J."/>
            <person name="Yu J.-H."/>
            <person name="Zhou M."/>
            <person name="Andersen M.R."/>
            <person name="Archer D.B."/>
            <person name="Baker S.E."/>
            <person name="Benoit I."/>
            <person name="Brakhage A.A."/>
            <person name="Braus G.H."/>
            <person name="Fischer R."/>
            <person name="Frisvad J.C."/>
            <person name="Goldman G.H."/>
            <person name="Houbraken J."/>
            <person name="Oakley B."/>
            <person name="Pocsi I."/>
            <person name="Scazzocchio C."/>
            <person name="Seiboth B."/>
            <person name="vanKuyk P.A."/>
            <person name="Wortman J."/>
            <person name="Dyer P.S."/>
            <person name="Grigoriev I.V."/>
        </authorList>
    </citation>
    <scope>NUCLEOTIDE SEQUENCE [LARGE SCALE GENOMIC DNA]</scope>
    <source>
        <strain evidence="7">DTO 134E9</strain>
    </source>
</reference>
<name>A0A1L9R515_ASPWE</name>
<evidence type="ECO:0000313" key="7">
    <source>
        <dbReference type="Proteomes" id="UP000184383"/>
    </source>
</evidence>
<evidence type="ECO:0000259" key="5">
    <source>
        <dbReference type="PROSITE" id="PS50865"/>
    </source>
</evidence>
<keyword evidence="7" id="KW-1185">Reference proteome</keyword>
<dbReference type="InterPro" id="IPR002893">
    <property type="entry name" value="Znf_MYND"/>
</dbReference>
<dbReference type="Pfam" id="PF01753">
    <property type="entry name" value="zf-MYND"/>
    <property type="match status" value="1"/>
</dbReference>
<dbReference type="Proteomes" id="UP000184383">
    <property type="component" value="Unassembled WGS sequence"/>
</dbReference>
<evidence type="ECO:0000256" key="4">
    <source>
        <dbReference type="PROSITE-ProRule" id="PRU00134"/>
    </source>
</evidence>
<dbReference type="RefSeq" id="XP_040683665.1">
    <property type="nucleotide sequence ID" value="XM_040839315.1"/>
</dbReference>
<evidence type="ECO:0000256" key="3">
    <source>
        <dbReference type="ARBA" id="ARBA00022833"/>
    </source>
</evidence>
<keyword evidence="3" id="KW-0862">Zinc</keyword>
<evidence type="ECO:0000256" key="2">
    <source>
        <dbReference type="ARBA" id="ARBA00022771"/>
    </source>
</evidence>
<sequence>MENPPPPSPTVCARCQKPATTRCTGCVDAPVYEEILSKNTFYCSAACQKEDWDSHKTTCKALKARKTLKRAASLLQEIFYAIREQANMLRYSVAKCTGSIVHLSGDQYGGGCPEQRLMPFSGITMTGDFDKDVYNGVLAYASCVEVMVYLCGFAKELLFGLCSKVEEVAVKVTNEKLIINSAILQQRTIDHNLHRVTLKNGEVWVVDITGAQYGYPDPLCVWSDYEHHRITKVTEVLEFGSFRYDLYPDHSSTFLKEWISQRVQRLELTEALEKQIPEWGRVYGGRLDGILKGSDEVFSQAKDEFLGLLDVFIKDTLAGMYTPERVAKRWLEVGRLFRR</sequence>
<dbReference type="GO" id="GO:0008270">
    <property type="term" value="F:zinc ion binding"/>
    <property type="evidence" value="ECO:0007669"/>
    <property type="project" value="UniProtKB-KW"/>
</dbReference>